<sequence>DTIIRYYLGQTKAGVRSLKTDFYTTPIYWTTQNNKTTIRYA</sequence>
<gene>
    <name evidence="1" type="ORF">OXD698_LOCUS51298</name>
</gene>
<protein>
    <submittedName>
        <fullName evidence="1">Uncharacterized protein</fullName>
    </submittedName>
</protein>
<dbReference type="EMBL" id="CAJOAZ010026072">
    <property type="protein sequence ID" value="CAF4397968.1"/>
    <property type="molecule type" value="Genomic_DNA"/>
</dbReference>
<evidence type="ECO:0000313" key="2">
    <source>
        <dbReference type="Proteomes" id="UP000663844"/>
    </source>
</evidence>
<reference evidence="1" key="1">
    <citation type="submission" date="2021-02" db="EMBL/GenBank/DDBJ databases">
        <authorList>
            <person name="Nowell W R."/>
        </authorList>
    </citation>
    <scope>NUCLEOTIDE SEQUENCE</scope>
</reference>
<evidence type="ECO:0000313" key="1">
    <source>
        <dbReference type="EMBL" id="CAF4397968.1"/>
    </source>
</evidence>
<accession>A0A820P458</accession>
<proteinExistence type="predicted"/>
<comment type="caution">
    <text evidence="1">The sequence shown here is derived from an EMBL/GenBank/DDBJ whole genome shotgun (WGS) entry which is preliminary data.</text>
</comment>
<feature type="non-terminal residue" evidence="1">
    <location>
        <position position="1"/>
    </location>
</feature>
<dbReference type="AlphaFoldDB" id="A0A820P458"/>
<name>A0A820P458_9BILA</name>
<feature type="non-terminal residue" evidence="1">
    <location>
        <position position="41"/>
    </location>
</feature>
<dbReference type="Proteomes" id="UP000663844">
    <property type="component" value="Unassembled WGS sequence"/>
</dbReference>
<organism evidence="1 2">
    <name type="scientific">Adineta steineri</name>
    <dbReference type="NCBI Taxonomy" id="433720"/>
    <lineage>
        <taxon>Eukaryota</taxon>
        <taxon>Metazoa</taxon>
        <taxon>Spiralia</taxon>
        <taxon>Gnathifera</taxon>
        <taxon>Rotifera</taxon>
        <taxon>Eurotatoria</taxon>
        <taxon>Bdelloidea</taxon>
        <taxon>Adinetida</taxon>
        <taxon>Adinetidae</taxon>
        <taxon>Adineta</taxon>
    </lineage>
</organism>